<name>D2VJU7_NAEGR</name>
<gene>
    <name evidence="3" type="ORF">NAEGRDRAFT_50141</name>
</gene>
<accession>D2VJU7</accession>
<dbReference type="RefSeq" id="XP_002675494.1">
    <property type="nucleotide sequence ID" value="XM_002675448.1"/>
</dbReference>
<dbReference type="PANTHER" id="PTHR10366">
    <property type="entry name" value="NAD DEPENDENT EPIMERASE/DEHYDRATASE"/>
    <property type="match status" value="1"/>
</dbReference>
<evidence type="ECO:0000313" key="3">
    <source>
        <dbReference type="EMBL" id="EFC42750.1"/>
    </source>
</evidence>
<keyword evidence="4" id="KW-1185">Reference proteome</keyword>
<dbReference type="OrthoDB" id="2735536at2759"/>
<proteinExistence type="predicted"/>
<dbReference type="Proteomes" id="UP000006671">
    <property type="component" value="Unassembled WGS sequence"/>
</dbReference>
<protein>
    <submittedName>
        <fullName evidence="3">Cinnamyl-alcohol dehydrogenase</fullName>
    </submittedName>
</protein>
<dbReference type="AlphaFoldDB" id="D2VJU7"/>
<dbReference type="EMBL" id="GG738877">
    <property type="protein sequence ID" value="EFC42750.1"/>
    <property type="molecule type" value="Genomic_DNA"/>
</dbReference>
<dbReference type="VEuPathDB" id="AmoebaDB:NAEGRDRAFT_50141"/>
<feature type="domain" description="3-beta hydroxysteroid dehydrogenase/isomerase" evidence="2">
    <location>
        <begin position="39"/>
        <end position="315"/>
    </location>
</feature>
<dbReference type="eggNOG" id="KOG1502">
    <property type="taxonomic scope" value="Eukaryota"/>
</dbReference>
<evidence type="ECO:0000256" key="1">
    <source>
        <dbReference type="ARBA" id="ARBA00023002"/>
    </source>
</evidence>
<dbReference type="InParanoid" id="D2VJU7"/>
<dbReference type="PANTHER" id="PTHR10366:SF564">
    <property type="entry name" value="STEROL-4-ALPHA-CARBOXYLATE 3-DEHYDROGENASE, DECARBOXYLATING"/>
    <property type="match status" value="1"/>
</dbReference>
<sequence length="420" mass="46777">MSDEIEEIPNSSAQAITTAITSNEGNSGSCAGSRVRVCVTGATGFIASHLVYQLLLKGYIVHGTVRSMPKGRDELYKALLAYDQSQEGKKQLSEEILQENLICFESDLLKEGSFAEAIKGCQFVQHTASPFKITVKDPQLDLVDPAVKGTRNVLGECIKLRESQSNEDPNRLQRIILTSSIASIVDTPLPDKIYNEGDWNEVSNLNKNPYFFSKVMAEKAAWSLMKEAEEKHGKGFLELVTICPAAVIGKPIFEKQVNTSHESIIMLANGGFPALFAIGFVFVDVKDVGLAHLLAMEYQKDDRTRFTPSNMERYIVCCDESTTMKQLVDILREQFPNPPHKWVKNLPSRSMEGKFGCAIAKMGSIFQPKGVRDYMQSNLGKPLYFSNKKIKDAFGMTFVDTKTQVKESTEYLLTIGQIKQ</sequence>
<dbReference type="GO" id="GO:0006694">
    <property type="term" value="P:steroid biosynthetic process"/>
    <property type="evidence" value="ECO:0007669"/>
    <property type="project" value="InterPro"/>
</dbReference>
<dbReference type="SUPFAM" id="SSF51735">
    <property type="entry name" value="NAD(P)-binding Rossmann-fold domains"/>
    <property type="match status" value="1"/>
</dbReference>
<dbReference type="Gene3D" id="3.40.50.720">
    <property type="entry name" value="NAD(P)-binding Rossmann-like Domain"/>
    <property type="match status" value="1"/>
</dbReference>
<dbReference type="GeneID" id="8852838"/>
<dbReference type="OMA" id="NETNHFA"/>
<organism evidence="4">
    <name type="scientific">Naegleria gruberi</name>
    <name type="common">Amoeba</name>
    <dbReference type="NCBI Taxonomy" id="5762"/>
    <lineage>
        <taxon>Eukaryota</taxon>
        <taxon>Discoba</taxon>
        <taxon>Heterolobosea</taxon>
        <taxon>Tetramitia</taxon>
        <taxon>Eutetramitia</taxon>
        <taxon>Vahlkampfiidae</taxon>
        <taxon>Naegleria</taxon>
    </lineage>
</organism>
<evidence type="ECO:0000259" key="2">
    <source>
        <dbReference type="Pfam" id="PF01073"/>
    </source>
</evidence>
<dbReference type="InterPro" id="IPR002225">
    <property type="entry name" value="3Beta_OHSteriod_DH/Estase"/>
</dbReference>
<dbReference type="STRING" id="5762.D2VJU7"/>
<keyword evidence="1" id="KW-0560">Oxidoreductase</keyword>
<dbReference type="InterPro" id="IPR050425">
    <property type="entry name" value="NAD(P)_dehydrat-like"/>
</dbReference>
<dbReference type="InterPro" id="IPR036291">
    <property type="entry name" value="NAD(P)-bd_dom_sf"/>
</dbReference>
<evidence type="ECO:0000313" key="4">
    <source>
        <dbReference type="Proteomes" id="UP000006671"/>
    </source>
</evidence>
<dbReference type="Pfam" id="PF01073">
    <property type="entry name" value="3Beta_HSD"/>
    <property type="match status" value="1"/>
</dbReference>
<dbReference type="KEGG" id="ngr:NAEGRDRAFT_50141"/>
<reference evidence="3 4" key="1">
    <citation type="journal article" date="2010" name="Cell">
        <title>The genome of Naegleria gruberi illuminates early eukaryotic versatility.</title>
        <authorList>
            <person name="Fritz-Laylin L.K."/>
            <person name="Prochnik S.E."/>
            <person name="Ginger M.L."/>
            <person name="Dacks J.B."/>
            <person name="Carpenter M.L."/>
            <person name="Field M.C."/>
            <person name="Kuo A."/>
            <person name="Paredez A."/>
            <person name="Chapman J."/>
            <person name="Pham J."/>
            <person name="Shu S."/>
            <person name="Neupane R."/>
            <person name="Cipriano M."/>
            <person name="Mancuso J."/>
            <person name="Tu H."/>
            <person name="Salamov A."/>
            <person name="Lindquist E."/>
            <person name="Shapiro H."/>
            <person name="Lucas S."/>
            <person name="Grigoriev I.V."/>
            <person name="Cande W.Z."/>
            <person name="Fulton C."/>
            <person name="Rokhsar D.S."/>
            <person name="Dawson S.C."/>
        </authorList>
    </citation>
    <scope>NUCLEOTIDE SEQUENCE [LARGE SCALE GENOMIC DNA]</scope>
    <source>
        <strain evidence="3 4">NEG-M</strain>
    </source>
</reference>
<dbReference type="GO" id="GO:0016616">
    <property type="term" value="F:oxidoreductase activity, acting on the CH-OH group of donors, NAD or NADP as acceptor"/>
    <property type="evidence" value="ECO:0007669"/>
    <property type="project" value="InterPro"/>
</dbReference>